<feature type="transmembrane region" description="Helical" evidence="1">
    <location>
        <begin position="207"/>
        <end position="224"/>
    </location>
</feature>
<evidence type="ECO:0000313" key="2">
    <source>
        <dbReference type="EMBL" id="CAD9640974.1"/>
    </source>
</evidence>
<accession>A0A7S2QFL1</accession>
<reference evidence="2" key="1">
    <citation type="submission" date="2021-01" db="EMBL/GenBank/DDBJ databases">
        <authorList>
            <person name="Corre E."/>
            <person name="Pelletier E."/>
            <person name="Niang G."/>
            <person name="Scheremetjew M."/>
            <person name="Finn R."/>
            <person name="Kale V."/>
            <person name="Holt S."/>
            <person name="Cochrane G."/>
            <person name="Meng A."/>
            <person name="Brown T."/>
            <person name="Cohen L."/>
        </authorList>
    </citation>
    <scope>NUCLEOTIDE SEQUENCE</scope>
    <source>
        <strain evidence="2">RCC3387</strain>
    </source>
</reference>
<keyword evidence="1" id="KW-0812">Transmembrane</keyword>
<gene>
    <name evidence="2" type="ORF">BRAN1462_LOCUS58796</name>
</gene>
<feature type="transmembrane region" description="Helical" evidence="1">
    <location>
        <begin position="56"/>
        <end position="73"/>
    </location>
</feature>
<keyword evidence="1" id="KW-1133">Transmembrane helix</keyword>
<evidence type="ECO:0000256" key="1">
    <source>
        <dbReference type="SAM" id="Phobius"/>
    </source>
</evidence>
<dbReference type="AlphaFoldDB" id="A0A7S2QFL1"/>
<sequence>MLLAFVALQQSTFVAFNEGNNLNTFLHYRDWGVPRADEMPFDHCMMASRMMPSGDPLLIFVMGFTACVLVGLSAKQDAEQYLSAVYPRREHGFALWCLTRAVWLAQSIFLPGMFCIQATMLLAMSTDTMSILLNTLAVTFLLEMDDAFYEGFLTSRDREEYQALVKSAVALRSGGSGVHRFTFQLGRNHFAGECMATKDVRAAADRIYLLDALVMFVLFVSLRWRQPGGFVGYMRVFYPTTMCATFSIFFGTAFIQLWHWRASSADLSWSDMFGVALHAALAIFLALCALHVPLIFLLAGYSPLHTDYSVLLTSCLHLPDSSVLALKAVWHGV</sequence>
<proteinExistence type="predicted"/>
<protein>
    <submittedName>
        <fullName evidence="2">Uncharacterized protein</fullName>
    </submittedName>
</protein>
<dbReference type="EMBL" id="HBGW01092640">
    <property type="protein sequence ID" value="CAD9640974.1"/>
    <property type="molecule type" value="Transcribed_RNA"/>
</dbReference>
<keyword evidence="1" id="KW-0472">Membrane</keyword>
<feature type="transmembrane region" description="Helical" evidence="1">
    <location>
        <begin position="275"/>
        <end position="299"/>
    </location>
</feature>
<organism evidence="2">
    <name type="scientific">Zooxanthella nutricula</name>
    <dbReference type="NCBI Taxonomy" id="1333877"/>
    <lineage>
        <taxon>Eukaryota</taxon>
        <taxon>Sar</taxon>
        <taxon>Alveolata</taxon>
        <taxon>Dinophyceae</taxon>
        <taxon>Peridiniales</taxon>
        <taxon>Peridiniales incertae sedis</taxon>
        <taxon>Zooxanthella</taxon>
    </lineage>
</organism>
<feature type="transmembrane region" description="Helical" evidence="1">
    <location>
        <begin position="93"/>
        <end position="114"/>
    </location>
</feature>
<name>A0A7S2QFL1_9DINO</name>
<feature type="transmembrane region" description="Helical" evidence="1">
    <location>
        <begin position="236"/>
        <end position="255"/>
    </location>
</feature>